<evidence type="ECO:0000256" key="1">
    <source>
        <dbReference type="SAM" id="Phobius"/>
    </source>
</evidence>
<keyword evidence="1" id="KW-0472">Membrane</keyword>
<protein>
    <submittedName>
        <fullName evidence="2">Zinc finger protein</fullName>
    </submittedName>
</protein>
<name>A0AAV3YKT6_9GAST</name>
<reference evidence="2 3" key="1">
    <citation type="journal article" date="2021" name="Elife">
        <title>Chloroplast acquisition without the gene transfer in kleptoplastic sea slugs, Plakobranchus ocellatus.</title>
        <authorList>
            <person name="Maeda T."/>
            <person name="Takahashi S."/>
            <person name="Yoshida T."/>
            <person name="Shimamura S."/>
            <person name="Takaki Y."/>
            <person name="Nagai Y."/>
            <person name="Toyoda A."/>
            <person name="Suzuki Y."/>
            <person name="Arimoto A."/>
            <person name="Ishii H."/>
            <person name="Satoh N."/>
            <person name="Nishiyama T."/>
            <person name="Hasebe M."/>
            <person name="Maruyama T."/>
            <person name="Minagawa J."/>
            <person name="Obokata J."/>
            <person name="Shigenobu S."/>
        </authorList>
    </citation>
    <scope>NUCLEOTIDE SEQUENCE [LARGE SCALE GENOMIC DNA]</scope>
</reference>
<proteinExistence type="predicted"/>
<dbReference type="AlphaFoldDB" id="A0AAV3YKT6"/>
<gene>
    <name evidence="2" type="ORF">PoB_000948300</name>
</gene>
<evidence type="ECO:0000313" key="2">
    <source>
        <dbReference type="EMBL" id="GFN82977.1"/>
    </source>
</evidence>
<dbReference type="EMBL" id="BLXT01001064">
    <property type="protein sequence ID" value="GFN82977.1"/>
    <property type="molecule type" value="Genomic_DNA"/>
</dbReference>
<keyword evidence="1" id="KW-1133">Transmembrane helix</keyword>
<dbReference type="Proteomes" id="UP000735302">
    <property type="component" value="Unassembled WGS sequence"/>
</dbReference>
<sequence>MINSVATLTRAVKMLIRGMNYVVAYVNVLLALILIWSDHVWTVRELFWQLTQANHSVRQILGVRTIDFLPCSTAWRGRNQLSGRERRGKFWLHQDPGL</sequence>
<keyword evidence="1" id="KW-0812">Transmembrane</keyword>
<comment type="caution">
    <text evidence="2">The sequence shown here is derived from an EMBL/GenBank/DDBJ whole genome shotgun (WGS) entry which is preliminary data.</text>
</comment>
<evidence type="ECO:0000313" key="3">
    <source>
        <dbReference type="Proteomes" id="UP000735302"/>
    </source>
</evidence>
<accession>A0AAV3YKT6</accession>
<feature type="transmembrane region" description="Helical" evidence="1">
    <location>
        <begin position="21"/>
        <end position="37"/>
    </location>
</feature>
<organism evidence="2 3">
    <name type="scientific">Plakobranchus ocellatus</name>
    <dbReference type="NCBI Taxonomy" id="259542"/>
    <lineage>
        <taxon>Eukaryota</taxon>
        <taxon>Metazoa</taxon>
        <taxon>Spiralia</taxon>
        <taxon>Lophotrochozoa</taxon>
        <taxon>Mollusca</taxon>
        <taxon>Gastropoda</taxon>
        <taxon>Heterobranchia</taxon>
        <taxon>Euthyneura</taxon>
        <taxon>Panpulmonata</taxon>
        <taxon>Sacoglossa</taxon>
        <taxon>Placobranchoidea</taxon>
        <taxon>Plakobranchidae</taxon>
        <taxon>Plakobranchus</taxon>
    </lineage>
</organism>
<keyword evidence="3" id="KW-1185">Reference proteome</keyword>